<keyword evidence="4" id="KW-1185">Reference proteome</keyword>
<evidence type="ECO:0000259" key="2">
    <source>
        <dbReference type="Pfam" id="PF01612"/>
    </source>
</evidence>
<reference evidence="3" key="1">
    <citation type="submission" date="2020-08" db="EMBL/GenBank/DDBJ databases">
        <title>Multicomponent nature underlies the extraordinary mechanical properties of spider dragline silk.</title>
        <authorList>
            <person name="Kono N."/>
            <person name="Nakamura H."/>
            <person name="Mori M."/>
            <person name="Yoshida Y."/>
            <person name="Ohtoshi R."/>
            <person name="Malay A.D."/>
            <person name="Moran D.A.P."/>
            <person name="Tomita M."/>
            <person name="Numata K."/>
            <person name="Arakawa K."/>
        </authorList>
    </citation>
    <scope>NUCLEOTIDE SEQUENCE</scope>
</reference>
<evidence type="ECO:0000313" key="3">
    <source>
        <dbReference type="EMBL" id="GFS69417.1"/>
    </source>
</evidence>
<dbReference type="AlphaFoldDB" id="A0A8X6SYG1"/>
<dbReference type="GO" id="GO:0034587">
    <property type="term" value="P:piRNA processing"/>
    <property type="evidence" value="ECO:0007669"/>
    <property type="project" value="TreeGrafter"/>
</dbReference>
<sequence length="659" mass="74755">MTSMKECVDLLHCTIRFTVSDGKYEGMLVRVNPKAQMISVGKTILLPCGTKFGTLHFHIYEITSLEVIKRPDLPKEKDEPKQKDPAPANQSYMAKMYDLYGSSTRTSAVRTFMDDMFDLDGDSDIENEDAPDLGFDEGQYSVKLPPMISNHLPLDSVTLDSINNDFHLAVEHIETQDSIGVSLEGLKISRSGTLVWLCISTSFCTFLFDILKLGETAFQNGLKSILENSRIQKIFHDCRFASDCLYHVYKIRLVNVFDTQGADSIAMMQQNKDCKVIRQVNTLNACLSYYLEVPDEYLYEPLCFDEDERSLNYYGRRPLLHKFQDVMIKNVMYLRMMKNEVQKALLIPLQKVTNVYLDTVQSLSDREVLVCPLDLTELPREVPREGVQIVRYKKYENIPPVVSSGLPCRKVLNPVKDYLEHCSELEMKKLPSESVLNKNNPLVLSGSPSCIEMSQAHSSGDGLHSDGKMRDPSKTKETRSFETELSDHFAKLDIHNTSNSEELQQKNVEEKSSISLSSRIQFSSKDCQKNVLDPIKVSHHVDVKVSNSVKETEPVSEELLARICKENISSDSDQLDIQDGSNCKKTQVFKLPCSKENGLPGEKLQYFEVVMPSREMGSVVDSSNVWEALRKDWMDNALRDNSNKNKSKLKFVPAGMPIH</sequence>
<dbReference type="InterPro" id="IPR052144">
    <property type="entry name" value="piRNA_biogenesis_EXD1"/>
</dbReference>
<dbReference type="Pfam" id="PF01612">
    <property type="entry name" value="DNA_pol_A_exo1"/>
    <property type="match status" value="1"/>
</dbReference>
<evidence type="ECO:0000313" key="4">
    <source>
        <dbReference type="Proteomes" id="UP000887013"/>
    </source>
</evidence>
<feature type="domain" description="3'-5' exonuclease" evidence="2">
    <location>
        <begin position="183"/>
        <end position="271"/>
    </location>
</feature>
<proteinExistence type="predicted"/>
<dbReference type="InterPro" id="IPR002562">
    <property type="entry name" value="3'-5'_exonuclease_dom"/>
</dbReference>
<comment type="caution">
    <text evidence="3">The sequence shown here is derived from an EMBL/GenBank/DDBJ whole genome shotgun (WGS) entry which is preliminary data.</text>
</comment>
<dbReference type="SUPFAM" id="SSF53098">
    <property type="entry name" value="Ribonuclease H-like"/>
    <property type="match status" value="1"/>
</dbReference>
<dbReference type="PANTHER" id="PTHR46628">
    <property type="entry name" value="PIRNA BIOGENESIS PROTEIN EXD1"/>
    <property type="match status" value="1"/>
</dbReference>
<accession>A0A8X6SYG1</accession>
<evidence type="ECO:0000256" key="1">
    <source>
        <dbReference type="SAM" id="MobiDB-lite"/>
    </source>
</evidence>
<dbReference type="GO" id="GO:0003676">
    <property type="term" value="F:nucleic acid binding"/>
    <property type="evidence" value="ECO:0007669"/>
    <property type="project" value="InterPro"/>
</dbReference>
<feature type="region of interest" description="Disordered" evidence="1">
    <location>
        <begin position="454"/>
        <end position="477"/>
    </location>
</feature>
<protein>
    <submittedName>
        <fullName evidence="3">PiRNA biogenesis protein EXD1</fullName>
    </submittedName>
</protein>
<dbReference type="InterPro" id="IPR012337">
    <property type="entry name" value="RNaseH-like_sf"/>
</dbReference>
<dbReference type="EMBL" id="BMAW01095261">
    <property type="protein sequence ID" value="GFS69417.1"/>
    <property type="molecule type" value="Genomic_DNA"/>
</dbReference>
<gene>
    <name evidence="3" type="primary">EXD1</name>
    <name evidence="3" type="ORF">NPIL_348551</name>
</gene>
<organism evidence="3 4">
    <name type="scientific">Nephila pilipes</name>
    <name type="common">Giant wood spider</name>
    <name type="synonym">Nephila maculata</name>
    <dbReference type="NCBI Taxonomy" id="299642"/>
    <lineage>
        <taxon>Eukaryota</taxon>
        <taxon>Metazoa</taxon>
        <taxon>Ecdysozoa</taxon>
        <taxon>Arthropoda</taxon>
        <taxon>Chelicerata</taxon>
        <taxon>Arachnida</taxon>
        <taxon>Araneae</taxon>
        <taxon>Araneomorphae</taxon>
        <taxon>Entelegynae</taxon>
        <taxon>Araneoidea</taxon>
        <taxon>Nephilidae</taxon>
        <taxon>Nephila</taxon>
    </lineage>
</organism>
<name>A0A8X6SYG1_NEPPI</name>
<dbReference type="OrthoDB" id="26838at2759"/>
<dbReference type="Gene3D" id="3.30.420.10">
    <property type="entry name" value="Ribonuclease H-like superfamily/Ribonuclease H"/>
    <property type="match status" value="1"/>
</dbReference>
<dbReference type="InterPro" id="IPR036397">
    <property type="entry name" value="RNaseH_sf"/>
</dbReference>
<dbReference type="Proteomes" id="UP000887013">
    <property type="component" value="Unassembled WGS sequence"/>
</dbReference>
<dbReference type="GO" id="GO:0008408">
    <property type="term" value="F:3'-5' exonuclease activity"/>
    <property type="evidence" value="ECO:0007669"/>
    <property type="project" value="InterPro"/>
</dbReference>
<dbReference type="PANTHER" id="PTHR46628:SF1">
    <property type="entry name" value="PIRNA BIOGENESIS PROTEIN EXD1"/>
    <property type="match status" value="1"/>
</dbReference>
<feature type="compositionally biased region" description="Basic and acidic residues" evidence="1">
    <location>
        <begin position="463"/>
        <end position="477"/>
    </location>
</feature>
<dbReference type="GO" id="GO:1990923">
    <property type="term" value="C:PET complex"/>
    <property type="evidence" value="ECO:0007669"/>
    <property type="project" value="TreeGrafter"/>
</dbReference>